<proteinExistence type="predicted"/>
<comment type="caution">
    <text evidence="3">The sequence shown here is derived from an EMBL/GenBank/DDBJ whole genome shotgun (WGS) entry which is preliminary data.</text>
</comment>
<sequence length="141" mass="15020">MDDQPTEVDDDELLLVVLLARARFNGIHVVVAVPLPPDLVTALVARLTPFATISDSHDLVESSSDGEVDNPDADHEPQGDMESLDATELVSNANGILTFPNFTSLDTLKIAAVLLGFVVQLFAIGTTISLINNMAPPKRAS</sequence>
<dbReference type="Proteomes" id="UP000823775">
    <property type="component" value="Unassembled WGS sequence"/>
</dbReference>
<accession>A0ABS8VIX2</accession>
<keyword evidence="2" id="KW-1133">Transmembrane helix</keyword>
<evidence type="ECO:0000313" key="3">
    <source>
        <dbReference type="EMBL" id="MCD9646120.1"/>
    </source>
</evidence>
<name>A0ABS8VIX2_DATST</name>
<evidence type="ECO:0000256" key="2">
    <source>
        <dbReference type="SAM" id="Phobius"/>
    </source>
</evidence>
<gene>
    <name evidence="3" type="ORF">HAX54_035672</name>
</gene>
<organism evidence="3 4">
    <name type="scientific">Datura stramonium</name>
    <name type="common">Jimsonweed</name>
    <name type="synonym">Common thornapple</name>
    <dbReference type="NCBI Taxonomy" id="4076"/>
    <lineage>
        <taxon>Eukaryota</taxon>
        <taxon>Viridiplantae</taxon>
        <taxon>Streptophyta</taxon>
        <taxon>Embryophyta</taxon>
        <taxon>Tracheophyta</taxon>
        <taxon>Spermatophyta</taxon>
        <taxon>Magnoliopsida</taxon>
        <taxon>eudicotyledons</taxon>
        <taxon>Gunneridae</taxon>
        <taxon>Pentapetalae</taxon>
        <taxon>asterids</taxon>
        <taxon>lamiids</taxon>
        <taxon>Solanales</taxon>
        <taxon>Solanaceae</taxon>
        <taxon>Solanoideae</taxon>
        <taxon>Datureae</taxon>
        <taxon>Datura</taxon>
    </lineage>
</organism>
<reference evidence="3 4" key="1">
    <citation type="journal article" date="2021" name="BMC Genomics">
        <title>Datura genome reveals duplications of psychoactive alkaloid biosynthetic genes and high mutation rate following tissue culture.</title>
        <authorList>
            <person name="Rajewski A."/>
            <person name="Carter-House D."/>
            <person name="Stajich J."/>
            <person name="Litt A."/>
        </authorList>
    </citation>
    <scope>NUCLEOTIDE SEQUENCE [LARGE SCALE GENOMIC DNA]</scope>
    <source>
        <strain evidence="3">AR-01</strain>
    </source>
</reference>
<keyword evidence="4" id="KW-1185">Reference proteome</keyword>
<dbReference type="EMBL" id="JACEIK010004678">
    <property type="protein sequence ID" value="MCD9646120.1"/>
    <property type="molecule type" value="Genomic_DNA"/>
</dbReference>
<evidence type="ECO:0000256" key="1">
    <source>
        <dbReference type="SAM" id="MobiDB-lite"/>
    </source>
</evidence>
<feature type="transmembrane region" description="Helical" evidence="2">
    <location>
        <begin position="110"/>
        <end position="131"/>
    </location>
</feature>
<keyword evidence="2" id="KW-0812">Transmembrane</keyword>
<keyword evidence="2" id="KW-0472">Membrane</keyword>
<feature type="region of interest" description="Disordered" evidence="1">
    <location>
        <begin position="58"/>
        <end position="81"/>
    </location>
</feature>
<protein>
    <submittedName>
        <fullName evidence="3">Uncharacterized protein</fullName>
    </submittedName>
</protein>
<evidence type="ECO:0000313" key="4">
    <source>
        <dbReference type="Proteomes" id="UP000823775"/>
    </source>
</evidence>